<evidence type="ECO:0000313" key="4">
    <source>
        <dbReference type="EMBL" id="RGS14243.1"/>
    </source>
</evidence>
<evidence type="ECO:0000313" key="5">
    <source>
        <dbReference type="EMBL" id="RHK49636.1"/>
    </source>
</evidence>
<sequence length="153" mass="17559">MKIFCDTNIITEFLEKRLLFDAVAKILTLASTSHTLFLSEGGFYTITFLVDKQLRRMSIYNPERLVQERKILLRILDTFQISSASRFGLKQGVEDENFRDLEDSYQYQAAINCGADILLTINVKDFVGVSDNKRIKIMTPQSFVDEFLSNTPS</sequence>
<dbReference type="EMBL" id="QRVA01000028">
    <property type="protein sequence ID" value="RGS14243.1"/>
    <property type="molecule type" value="Genomic_DNA"/>
</dbReference>
<dbReference type="Proteomes" id="UP000283872">
    <property type="component" value="Unassembled WGS sequence"/>
</dbReference>
<dbReference type="EMBL" id="VZBQ01000017">
    <property type="protein sequence ID" value="MQN88603.1"/>
    <property type="molecule type" value="Genomic_DNA"/>
</dbReference>
<dbReference type="Proteomes" id="UP000421283">
    <property type="component" value="Unassembled WGS sequence"/>
</dbReference>
<name>A0A3E4SLH0_9BACT</name>
<dbReference type="InterPro" id="IPR029060">
    <property type="entry name" value="PIN-like_dom_sf"/>
</dbReference>
<dbReference type="SUPFAM" id="SSF88723">
    <property type="entry name" value="PIN domain-like"/>
    <property type="match status" value="1"/>
</dbReference>
<gene>
    <name evidence="5" type="ORF">DW064_03680</name>
    <name evidence="4" type="ORF">DWY11_10860</name>
    <name evidence="3" type="ORF">DXC61_05805</name>
    <name evidence="2" type="ORF">F7D31_02810</name>
    <name evidence="1" type="ORF">F7D59_01650</name>
</gene>
<organism evidence="2 10">
    <name type="scientific">Segatella copri</name>
    <dbReference type="NCBI Taxonomy" id="165179"/>
    <lineage>
        <taxon>Bacteria</taxon>
        <taxon>Pseudomonadati</taxon>
        <taxon>Bacteroidota</taxon>
        <taxon>Bacteroidia</taxon>
        <taxon>Bacteroidales</taxon>
        <taxon>Prevotellaceae</taxon>
        <taxon>Segatella</taxon>
    </lineage>
</organism>
<reference evidence="2" key="3">
    <citation type="submission" date="2022-12" db="EMBL/GenBank/DDBJ databases">
        <title>Distinct polysaccharide growth profiles of human intestinal Prevotella copri isolates.</title>
        <authorList>
            <person name="Fehlner-Peach H."/>
            <person name="Magnabosco C."/>
            <person name="Raghavan V."/>
            <person name="Scher J.U."/>
            <person name="Tett A."/>
            <person name="Cox L.M."/>
            <person name="Gottsegen C."/>
            <person name="Watters A."/>
            <person name="Wiltshire- Gordon J.D."/>
            <person name="Segata N."/>
            <person name="Bonneau R."/>
            <person name="Littman D.R."/>
        </authorList>
    </citation>
    <scope>NUCLEOTIDE SEQUENCE</scope>
    <source>
        <strain evidence="2">IAU3127</strain>
        <strain evidence="1">IP54</strain>
    </source>
</reference>
<proteinExistence type="predicted"/>
<dbReference type="AlphaFoldDB" id="A0A3E4SLH0"/>
<evidence type="ECO:0000313" key="2">
    <source>
        <dbReference type="EMBL" id="MQO91616.1"/>
    </source>
</evidence>
<protein>
    <submittedName>
        <fullName evidence="2">PIN domain-containing protein</fullName>
    </submittedName>
</protein>
<reference evidence="6 7" key="1">
    <citation type="submission" date="2018-08" db="EMBL/GenBank/DDBJ databases">
        <title>A genome reference for cultivated species of the human gut microbiota.</title>
        <authorList>
            <person name="Zou Y."/>
            <person name="Xue W."/>
            <person name="Luo G."/>
        </authorList>
    </citation>
    <scope>NUCLEOTIDE SEQUENCE [LARGE SCALE GENOMIC DNA]</scope>
    <source>
        <strain evidence="4 7">AF24-12</strain>
        <strain evidence="5 8">AF43-2</strain>
        <strain evidence="3 6">TF06-40</strain>
    </source>
</reference>
<dbReference type="RefSeq" id="WP_117586891.1">
    <property type="nucleotide sequence ID" value="NZ_CATKVU010000006.1"/>
</dbReference>
<dbReference type="Proteomes" id="UP000261187">
    <property type="component" value="Unassembled WGS sequence"/>
</dbReference>
<evidence type="ECO:0000313" key="9">
    <source>
        <dbReference type="Proteomes" id="UP000420635"/>
    </source>
</evidence>
<reference evidence="9 10" key="2">
    <citation type="submission" date="2019-09" db="EMBL/GenBank/DDBJ databases">
        <title>Distinct polysaccharide growth profiles of human intestinal Prevotella copri isolates.</title>
        <authorList>
            <person name="Fehlner-Peach H."/>
            <person name="Magnabosco C."/>
            <person name="Raghavan V."/>
            <person name="Scher J.U."/>
            <person name="Tett A."/>
            <person name="Cox L.M."/>
            <person name="Gottsegen C."/>
            <person name="Watters A."/>
            <person name="Wiltshire- Gordon J.D."/>
            <person name="Segata N."/>
            <person name="Bonneau R."/>
            <person name="Littman D.R."/>
        </authorList>
    </citation>
    <scope>NUCLEOTIDE SEQUENCE [LARGE SCALE GENOMIC DNA]</scope>
    <source>
        <strain evidence="10">iAU3127</strain>
        <strain evidence="9">iP54</strain>
    </source>
</reference>
<comment type="caution">
    <text evidence="2">The sequence shown here is derived from an EMBL/GenBank/DDBJ whole genome shotgun (WGS) entry which is preliminary data.</text>
</comment>
<evidence type="ECO:0000313" key="10">
    <source>
        <dbReference type="Proteomes" id="UP000421283"/>
    </source>
</evidence>
<dbReference type="EMBL" id="QRNN01000008">
    <property type="protein sequence ID" value="RHK49636.1"/>
    <property type="molecule type" value="Genomic_DNA"/>
</dbReference>
<evidence type="ECO:0000313" key="7">
    <source>
        <dbReference type="Proteomes" id="UP000283872"/>
    </source>
</evidence>
<dbReference type="EMBL" id="QSSA01000009">
    <property type="protein sequence ID" value="RGL62344.1"/>
    <property type="molecule type" value="Genomic_DNA"/>
</dbReference>
<evidence type="ECO:0000313" key="1">
    <source>
        <dbReference type="EMBL" id="MQN88603.1"/>
    </source>
</evidence>
<dbReference type="Proteomes" id="UP000420635">
    <property type="component" value="Unassembled WGS sequence"/>
</dbReference>
<evidence type="ECO:0000313" key="3">
    <source>
        <dbReference type="EMBL" id="RGL62344.1"/>
    </source>
</evidence>
<dbReference type="EMBL" id="VZAP01000035">
    <property type="protein sequence ID" value="MQO91616.1"/>
    <property type="molecule type" value="Genomic_DNA"/>
</dbReference>
<evidence type="ECO:0000313" key="8">
    <source>
        <dbReference type="Proteomes" id="UP000284562"/>
    </source>
</evidence>
<evidence type="ECO:0000313" key="6">
    <source>
        <dbReference type="Proteomes" id="UP000261187"/>
    </source>
</evidence>
<dbReference type="Proteomes" id="UP000284562">
    <property type="component" value="Unassembled WGS sequence"/>
</dbReference>
<accession>A0A3E4SLH0</accession>